<accession>A0A0R3TGP3</accession>
<keyword evidence="2" id="KW-1133">Transmembrane helix</keyword>
<reference evidence="5" key="1">
    <citation type="submission" date="2017-02" db="UniProtKB">
        <authorList>
            <consortium name="WormBaseParasite"/>
        </authorList>
    </citation>
    <scope>IDENTIFICATION</scope>
</reference>
<evidence type="ECO:0000256" key="2">
    <source>
        <dbReference type="SAM" id="Phobius"/>
    </source>
</evidence>
<dbReference type="EMBL" id="UZAE01006409">
    <property type="protein sequence ID" value="VDO02090.1"/>
    <property type="molecule type" value="Genomic_DNA"/>
</dbReference>
<name>A0A0R3TGP3_RODNA</name>
<proteinExistence type="predicted"/>
<feature type="transmembrane region" description="Helical" evidence="2">
    <location>
        <begin position="39"/>
        <end position="60"/>
    </location>
</feature>
<keyword evidence="4" id="KW-1185">Reference proteome</keyword>
<reference evidence="3 4" key="2">
    <citation type="submission" date="2018-11" db="EMBL/GenBank/DDBJ databases">
        <authorList>
            <consortium name="Pathogen Informatics"/>
        </authorList>
    </citation>
    <scope>NUCLEOTIDE SEQUENCE [LARGE SCALE GENOMIC DNA]</scope>
</reference>
<evidence type="ECO:0000313" key="5">
    <source>
        <dbReference type="WBParaSite" id="HNAJ_0000623401-mRNA-1"/>
    </source>
</evidence>
<evidence type="ECO:0000313" key="3">
    <source>
        <dbReference type="EMBL" id="VDO02090.1"/>
    </source>
</evidence>
<dbReference type="Proteomes" id="UP000278807">
    <property type="component" value="Unassembled WGS sequence"/>
</dbReference>
<protein>
    <submittedName>
        <fullName evidence="5">Flocculation protein FLO11-like</fullName>
    </submittedName>
</protein>
<feature type="region of interest" description="Disordered" evidence="1">
    <location>
        <begin position="67"/>
        <end position="109"/>
    </location>
</feature>
<feature type="region of interest" description="Disordered" evidence="1">
    <location>
        <begin position="121"/>
        <end position="143"/>
    </location>
</feature>
<evidence type="ECO:0000256" key="1">
    <source>
        <dbReference type="SAM" id="MobiDB-lite"/>
    </source>
</evidence>
<sequence>MHSKELNSCTPKQGYMAIDWIELNQGAKRTSSTDPISQIMMVALVTILLCLIALSDAAALPQDFQTSNKWTTTDDGTSVTKPFSEPVKSLSEVGGNPTKPTAEVTSDISTEEVKIGEEVLSANESSTHSAESFSGSSTSEFTQKNTEIEIATESTESLPTQMEGVSEVHTSEAKADETSVVTGKPTLSTPVATETVEDKISTATEPFPQDIRKTYEALFDRLLEYTRTYNFVDKGILALMRNRLNEILKLYNGVNQDLAKEGFLDK</sequence>
<organism evidence="5">
    <name type="scientific">Rodentolepis nana</name>
    <name type="common">Dwarf tapeworm</name>
    <name type="synonym">Hymenolepis nana</name>
    <dbReference type="NCBI Taxonomy" id="102285"/>
    <lineage>
        <taxon>Eukaryota</taxon>
        <taxon>Metazoa</taxon>
        <taxon>Spiralia</taxon>
        <taxon>Lophotrochozoa</taxon>
        <taxon>Platyhelminthes</taxon>
        <taxon>Cestoda</taxon>
        <taxon>Eucestoda</taxon>
        <taxon>Cyclophyllidea</taxon>
        <taxon>Hymenolepididae</taxon>
        <taxon>Rodentolepis</taxon>
    </lineage>
</organism>
<keyword evidence="2" id="KW-0812">Transmembrane</keyword>
<dbReference type="AlphaFoldDB" id="A0A0R3TGP3"/>
<feature type="compositionally biased region" description="Polar residues" evidence="1">
    <location>
        <begin position="67"/>
        <end position="81"/>
    </location>
</feature>
<gene>
    <name evidence="3" type="ORF">HNAJ_LOCUS6230</name>
</gene>
<dbReference type="WBParaSite" id="HNAJ_0000623401-mRNA-1">
    <property type="protein sequence ID" value="HNAJ_0000623401-mRNA-1"/>
    <property type="gene ID" value="HNAJ_0000623401"/>
</dbReference>
<evidence type="ECO:0000313" key="4">
    <source>
        <dbReference type="Proteomes" id="UP000278807"/>
    </source>
</evidence>
<feature type="compositionally biased region" description="Low complexity" evidence="1">
    <location>
        <begin position="124"/>
        <end position="143"/>
    </location>
</feature>
<keyword evidence="2" id="KW-0472">Membrane</keyword>